<name>A0A3M7RYE8_BRAPC</name>
<comment type="caution">
    <text evidence="1">The sequence shown here is derived from an EMBL/GenBank/DDBJ whole genome shotgun (WGS) entry which is preliminary data.</text>
</comment>
<accession>A0A3M7RYE8</accession>
<reference evidence="1 2" key="1">
    <citation type="journal article" date="2018" name="Sci. Rep.">
        <title>Genomic signatures of local adaptation to the degree of environmental predictability in rotifers.</title>
        <authorList>
            <person name="Franch-Gras L."/>
            <person name="Hahn C."/>
            <person name="Garcia-Roger E.M."/>
            <person name="Carmona M.J."/>
            <person name="Serra M."/>
            <person name="Gomez A."/>
        </authorList>
    </citation>
    <scope>NUCLEOTIDE SEQUENCE [LARGE SCALE GENOMIC DNA]</scope>
    <source>
        <strain evidence="1">HYR1</strain>
    </source>
</reference>
<dbReference type="Proteomes" id="UP000276133">
    <property type="component" value="Unassembled WGS sequence"/>
</dbReference>
<sequence length="63" mass="7415">MYLKKYCATKFVAKEFLFNFYLKFTGPSLALRKKYIPYVCGMSWDYTLSVRNGTWSFLSAECS</sequence>
<protein>
    <submittedName>
        <fullName evidence="1">Uncharacterized protein</fullName>
    </submittedName>
</protein>
<organism evidence="1 2">
    <name type="scientific">Brachionus plicatilis</name>
    <name type="common">Marine rotifer</name>
    <name type="synonym">Brachionus muelleri</name>
    <dbReference type="NCBI Taxonomy" id="10195"/>
    <lineage>
        <taxon>Eukaryota</taxon>
        <taxon>Metazoa</taxon>
        <taxon>Spiralia</taxon>
        <taxon>Gnathifera</taxon>
        <taxon>Rotifera</taxon>
        <taxon>Eurotatoria</taxon>
        <taxon>Monogononta</taxon>
        <taxon>Pseudotrocha</taxon>
        <taxon>Ploima</taxon>
        <taxon>Brachionidae</taxon>
        <taxon>Brachionus</taxon>
    </lineage>
</organism>
<dbReference type="EMBL" id="REGN01002362">
    <property type="protein sequence ID" value="RNA28593.1"/>
    <property type="molecule type" value="Genomic_DNA"/>
</dbReference>
<evidence type="ECO:0000313" key="1">
    <source>
        <dbReference type="EMBL" id="RNA28593.1"/>
    </source>
</evidence>
<proteinExistence type="predicted"/>
<gene>
    <name evidence="1" type="ORF">BpHYR1_027493</name>
</gene>
<dbReference type="AlphaFoldDB" id="A0A3M7RYE8"/>
<keyword evidence="2" id="KW-1185">Reference proteome</keyword>
<evidence type="ECO:0000313" key="2">
    <source>
        <dbReference type="Proteomes" id="UP000276133"/>
    </source>
</evidence>